<name>A0A1I8G1Y5_9PLAT</name>
<accession>A0A1I8G1Y5</accession>
<sequence length="354" mass="39297">PTEMVFSNCNCLEQAFVNYSLTDSAEQGLVSSTALAGSCYGVCDMVYAFSVLKFIAHFVDGLSVTDSKDDEAMGVGIISLFFSLAASIMGGFCGRIYESACLVATSGSAGERNCLLYDRTRLRILFNGIPMLARLPYFALLLAAYLLVKRRFGNTTGNCAEQPSENAEENCQLGDVSSKLPDNKSEQDDVETAAVAGQIQEALFCPGETIQLRCPRGHQVVVSYVFYGRRQNQWQCHLYLRQWCTDPDAVHKIRRLCQGKRSCQATADESFGLSLLMAIAIAGAVGGVNKRSSFSAEQPQLYCYEKHPEEARCNKCCEENYKLCKKELGCGKNDWRCQNPCWESMKYCDYQCKI</sequence>
<dbReference type="InterPro" id="IPR004156">
    <property type="entry name" value="OATP"/>
</dbReference>
<reference evidence="4 5" key="1">
    <citation type="submission" date="2016-11" db="UniProtKB">
        <authorList>
            <consortium name="WormBaseParasite"/>
        </authorList>
    </citation>
    <scope>IDENTIFICATION</scope>
</reference>
<keyword evidence="1" id="KW-1133">Transmembrane helix</keyword>
<dbReference type="Pfam" id="PF03137">
    <property type="entry name" value="OATP"/>
    <property type="match status" value="1"/>
</dbReference>
<dbReference type="InterPro" id="IPR043159">
    <property type="entry name" value="Lectin_gal-bd_sf"/>
</dbReference>
<dbReference type="Pfam" id="PF02140">
    <property type="entry name" value="SUEL_Lectin"/>
    <property type="match status" value="1"/>
</dbReference>
<dbReference type="CDD" id="cd22823">
    <property type="entry name" value="Gal_Rha_Lectin"/>
    <property type="match status" value="1"/>
</dbReference>
<proteinExistence type="predicted"/>
<dbReference type="WBParaSite" id="maker-uti_cns_0046593-snap-gene-0.24-mRNA-1">
    <property type="protein sequence ID" value="maker-uti_cns_0046593-snap-gene-0.24-mRNA-1"/>
    <property type="gene ID" value="maker-uti_cns_0046593-snap-gene-0.24"/>
</dbReference>
<evidence type="ECO:0000313" key="5">
    <source>
        <dbReference type="WBParaSite" id="maker-uti_cns_0046593-snap-gene-0.24-mRNA-1"/>
    </source>
</evidence>
<dbReference type="InterPro" id="IPR000922">
    <property type="entry name" value="Lectin_gal-bd_dom"/>
</dbReference>
<evidence type="ECO:0000313" key="4">
    <source>
        <dbReference type="WBParaSite" id="maker-uti_cns_0000500-snap-gene-0.30-mRNA-1"/>
    </source>
</evidence>
<dbReference type="AlphaFoldDB" id="A0A1I8G1Y5"/>
<organism evidence="3 4">
    <name type="scientific">Macrostomum lignano</name>
    <dbReference type="NCBI Taxonomy" id="282301"/>
    <lineage>
        <taxon>Eukaryota</taxon>
        <taxon>Metazoa</taxon>
        <taxon>Spiralia</taxon>
        <taxon>Lophotrochozoa</taxon>
        <taxon>Platyhelminthes</taxon>
        <taxon>Rhabditophora</taxon>
        <taxon>Macrostomorpha</taxon>
        <taxon>Macrostomida</taxon>
        <taxon>Macrostomidae</taxon>
        <taxon>Macrostomum</taxon>
    </lineage>
</organism>
<evidence type="ECO:0000313" key="3">
    <source>
        <dbReference type="Proteomes" id="UP000095280"/>
    </source>
</evidence>
<dbReference type="PANTHER" id="PTHR11388:SF100">
    <property type="entry name" value="SOLUTE CARRIER ORGANIC ANION TRANSPORTER FAMILY MEMBER 4A1"/>
    <property type="match status" value="1"/>
</dbReference>
<dbReference type="GO" id="GO:0043252">
    <property type="term" value="P:sodium-independent organic anion transport"/>
    <property type="evidence" value="ECO:0007669"/>
    <property type="project" value="TreeGrafter"/>
</dbReference>
<dbReference type="WBParaSite" id="maker-uti_cns_0000500-snap-gene-0.30-mRNA-1">
    <property type="protein sequence ID" value="maker-uti_cns_0000500-snap-gene-0.30-mRNA-1"/>
    <property type="gene ID" value="maker-uti_cns_0000500-snap-gene-0.30"/>
</dbReference>
<feature type="transmembrane region" description="Helical" evidence="1">
    <location>
        <begin position="72"/>
        <end position="92"/>
    </location>
</feature>
<dbReference type="Proteomes" id="UP000095280">
    <property type="component" value="Unplaced"/>
</dbReference>
<feature type="domain" description="SUEL-type lectin" evidence="2">
    <location>
        <begin position="212"/>
        <end position="270"/>
    </location>
</feature>
<evidence type="ECO:0000256" key="1">
    <source>
        <dbReference type="SAM" id="Phobius"/>
    </source>
</evidence>
<dbReference type="GO" id="GO:0030246">
    <property type="term" value="F:carbohydrate binding"/>
    <property type="evidence" value="ECO:0007669"/>
    <property type="project" value="InterPro"/>
</dbReference>
<keyword evidence="1" id="KW-0812">Transmembrane</keyword>
<keyword evidence="3" id="KW-1185">Reference proteome</keyword>
<dbReference type="GO" id="GO:0015347">
    <property type="term" value="F:sodium-independent organic anion transmembrane transporter activity"/>
    <property type="evidence" value="ECO:0007669"/>
    <property type="project" value="TreeGrafter"/>
</dbReference>
<evidence type="ECO:0000259" key="2">
    <source>
        <dbReference type="Pfam" id="PF02140"/>
    </source>
</evidence>
<feature type="transmembrane region" description="Helical" evidence="1">
    <location>
        <begin position="124"/>
        <end position="148"/>
    </location>
</feature>
<dbReference type="PANTHER" id="PTHR11388">
    <property type="entry name" value="ORGANIC ANION TRANSPORTER"/>
    <property type="match status" value="1"/>
</dbReference>
<dbReference type="GO" id="GO:0016323">
    <property type="term" value="C:basolateral plasma membrane"/>
    <property type="evidence" value="ECO:0007669"/>
    <property type="project" value="TreeGrafter"/>
</dbReference>
<protein>
    <submittedName>
        <fullName evidence="4 5">SUEL-type lectin domain-containing protein</fullName>
    </submittedName>
</protein>
<dbReference type="Gene3D" id="2.60.120.740">
    <property type="match status" value="1"/>
</dbReference>
<keyword evidence="1" id="KW-0472">Membrane</keyword>